<comment type="caution">
    <text evidence="2">The sequence shown here is derived from an EMBL/GenBank/DDBJ whole genome shotgun (WGS) entry which is preliminary data.</text>
</comment>
<name>A0AAP0EAJ6_9MAGN</name>
<accession>A0AAP0EAJ6</accession>
<keyword evidence="1" id="KW-1133">Transmembrane helix</keyword>
<dbReference type="EMBL" id="JBBNAG010000012">
    <property type="protein sequence ID" value="KAK9089676.1"/>
    <property type="molecule type" value="Genomic_DNA"/>
</dbReference>
<reference evidence="2 3" key="1">
    <citation type="submission" date="2024-01" db="EMBL/GenBank/DDBJ databases">
        <title>Genome assemblies of Stephania.</title>
        <authorList>
            <person name="Yang L."/>
        </authorList>
    </citation>
    <scope>NUCLEOTIDE SEQUENCE [LARGE SCALE GENOMIC DNA]</scope>
    <source>
        <strain evidence="2">JXDWG</strain>
        <tissue evidence="2">Leaf</tissue>
    </source>
</reference>
<evidence type="ECO:0000313" key="3">
    <source>
        <dbReference type="Proteomes" id="UP001419268"/>
    </source>
</evidence>
<sequence length="53" mass="5915">MVGDHDKITAMINLLTNEFTSLPQSESSKVILVLVFVSLIVLVDWIVKFVVLV</sequence>
<feature type="transmembrane region" description="Helical" evidence="1">
    <location>
        <begin position="30"/>
        <end position="51"/>
    </location>
</feature>
<dbReference type="AlphaFoldDB" id="A0AAP0EAJ6"/>
<organism evidence="2 3">
    <name type="scientific">Stephania cephalantha</name>
    <dbReference type="NCBI Taxonomy" id="152367"/>
    <lineage>
        <taxon>Eukaryota</taxon>
        <taxon>Viridiplantae</taxon>
        <taxon>Streptophyta</taxon>
        <taxon>Embryophyta</taxon>
        <taxon>Tracheophyta</taxon>
        <taxon>Spermatophyta</taxon>
        <taxon>Magnoliopsida</taxon>
        <taxon>Ranunculales</taxon>
        <taxon>Menispermaceae</taxon>
        <taxon>Menispermoideae</taxon>
        <taxon>Cissampelideae</taxon>
        <taxon>Stephania</taxon>
    </lineage>
</organism>
<keyword evidence="1" id="KW-0812">Transmembrane</keyword>
<protein>
    <submittedName>
        <fullName evidence="2">Uncharacterized protein</fullName>
    </submittedName>
</protein>
<evidence type="ECO:0000313" key="2">
    <source>
        <dbReference type="EMBL" id="KAK9089676.1"/>
    </source>
</evidence>
<gene>
    <name evidence="2" type="ORF">Scep_028758</name>
</gene>
<keyword evidence="1" id="KW-0472">Membrane</keyword>
<dbReference type="Proteomes" id="UP001419268">
    <property type="component" value="Unassembled WGS sequence"/>
</dbReference>
<keyword evidence="3" id="KW-1185">Reference proteome</keyword>
<proteinExistence type="predicted"/>
<evidence type="ECO:0000256" key="1">
    <source>
        <dbReference type="SAM" id="Phobius"/>
    </source>
</evidence>